<comment type="cofactor">
    <cofactor evidence="7">
        <name>Zn(2+)</name>
        <dbReference type="ChEBI" id="CHEBI:29105"/>
    </cofactor>
    <text evidence="7">Binds 1 zinc ion.</text>
</comment>
<dbReference type="SUPFAM" id="SSF55486">
    <property type="entry name" value="Metalloproteases ('zincins'), catalytic domain"/>
    <property type="match status" value="1"/>
</dbReference>
<organism evidence="10 11">
    <name type="scientific">Xylanibacter ruminicola</name>
    <name type="common">Prevotella ruminicola</name>
    <dbReference type="NCBI Taxonomy" id="839"/>
    <lineage>
        <taxon>Bacteria</taxon>
        <taxon>Pseudomonadati</taxon>
        <taxon>Bacteroidota</taxon>
        <taxon>Bacteroidia</taxon>
        <taxon>Bacteroidales</taxon>
        <taxon>Prevotellaceae</taxon>
        <taxon>Xylanibacter</taxon>
    </lineage>
</organism>
<keyword evidence="2 7" id="KW-0645">Protease</keyword>
<dbReference type="InterPro" id="IPR001567">
    <property type="entry name" value="Pept_M3A_M3B_dom"/>
</dbReference>
<dbReference type="GO" id="GO:0006508">
    <property type="term" value="P:proteolysis"/>
    <property type="evidence" value="ECO:0007669"/>
    <property type="project" value="UniProtKB-KW"/>
</dbReference>
<sequence length="704" mass="81716">MNTSENIERKNPFFEPYNTPHDTAPFDRIRMEDYEEAMLEGIRRDDEQIEKIINNPAKPTFDNTIISVDDEKDKDGYYDLLSRVSTVFFNLLSAETNDDMDALAQKMSPILTKHANDIRLNEKLFERIKYVHQHHRKLTAEEKMLLDNCYDGFVRSGALLDAAGKERLRQLTEEASMLGLQFSQNLLKENKAFTLHITDEKQLDGLPDTAREAAALAAKEAEKEGWVFTLDFPSYSPFMTYSTQRELRKQLYMAKNTECIHDNEENNLEICKRLINLRREIAQLLGHKTYADYVLKHRMAGNVRNVYKLLNDLIKAYKPTAVKEVEAIEKMARKMEGKDFKLEPWDFSYYSHKLQLEKYNIDAEMLRPYFELSKVIDGVFGLANRLYGITFKENKDIPVYHPDVKAYEVFDEDGSFLAVFYADFHPRKGKQGGAWMTEYQGQWKERIDAKKPFGPENMKNVRPHVSVVMNLTKPTEEKPALLTLGEVETFLHEFGHSLHGMFANTRFESLSGTNVWWDFVELPSQFMENFAIEKEFLRTFAFHYQTGEPLPDELIDRIVRSRNFNVAYACMRQVSFGLLDMAYYTKKDEFTDDIIPFEKKAWEKAMVLPQLPDTCMTVQFSHIMAGGYAAGYYSYKWAEVLDADAFSVFKKHGIFDKKTASSFRENILSKGGTENPMTLYKRFKGGEPTIDALLKRNGIKRQAK</sequence>
<dbReference type="Pfam" id="PF01432">
    <property type="entry name" value="Peptidase_M3"/>
    <property type="match status" value="1"/>
</dbReference>
<evidence type="ECO:0000256" key="2">
    <source>
        <dbReference type="ARBA" id="ARBA00022670"/>
    </source>
</evidence>
<evidence type="ECO:0000313" key="11">
    <source>
        <dbReference type="Proteomes" id="UP000763088"/>
    </source>
</evidence>
<keyword evidence="3 7" id="KW-0479">Metal-binding</keyword>
<dbReference type="InterPro" id="IPR024079">
    <property type="entry name" value="MetalloPept_cat_dom_sf"/>
</dbReference>
<dbReference type="Proteomes" id="UP000763088">
    <property type="component" value="Unassembled WGS sequence"/>
</dbReference>
<dbReference type="InterPro" id="IPR045090">
    <property type="entry name" value="Pept_M3A_M3B"/>
</dbReference>
<evidence type="ECO:0000256" key="1">
    <source>
        <dbReference type="ARBA" id="ARBA00006040"/>
    </source>
</evidence>
<dbReference type="InterPro" id="IPR034005">
    <property type="entry name" value="M3A_DCP"/>
</dbReference>
<evidence type="ECO:0000256" key="5">
    <source>
        <dbReference type="ARBA" id="ARBA00022833"/>
    </source>
</evidence>
<gene>
    <name evidence="10" type="ORF">E7102_09400</name>
</gene>
<evidence type="ECO:0000256" key="7">
    <source>
        <dbReference type="RuleBase" id="RU003435"/>
    </source>
</evidence>
<feature type="domain" description="Peptidase M3A/M3B catalytic" evidence="9">
    <location>
        <begin position="238"/>
        <end position="698"/>
    </location>
</feature>
<dbReference type="Gene3D" id="1.10.1370.10">
    <property type="entry name" value="Neurolysin, domain 3"/>
    <property type="match status" value="1"/>
</dbReference>
<comment type="similarity">
    <text evidence="1 7">Belongs to the peptidase M3 family.</text>
</comment>
<dbReference type="Gene3D" id="1.10.1370.40">
    <property type="match status" value="1"/>
</dbReference>
<evidence type="ECO:0000256" key="4">
    <source>
        <dbReference type="ARBA" id="ARBA00022801"/>
    </source>
</evidence>
<dbReference type="GO" id="GO:0004222">
    <property type="term" value="F:metalloendopeptidase activity"/>
    <property type="evidence" value="ECO:0007669"/>
    <property type="project" value="InterPro"/>
</dbReference>
<dbReference type="EMBL" id="SUYD01000011">
    <property type="protein sequence ID" value="MBE6266671.1"/>
    <property type="molecule type" value="Genomic_DNA"/>
</dbReference>
<dbReference type="PANTHER" id="PTHR43660">
    <property type="entry name" value="DIPEPTIDYL CARBOXYPEPTIDASE"/>
    <property type="match status" value="1"/>
</dbReference>
<dbReference type="InterPro" id="IPR024077">
    <property type="entry name" value="Neurolysin/TOP_dom2"/>
</dbReference>
<dbReference type="AlphaFoldDB" id="A0A928BTQ8"/>
<keyword evidence="4 7" id="KW-0378">Hydrolase</keyword>
<dbReference type="CDD" id="cd06456">
    <property type="entry name" value="M3A_DCP"/>
    <property type="match status" value="1"/>
</dbReference>
<dbReference type="Gene3D" id="3.40.390.10">
    <property type="entry name" value="Collagenase (Catalytic Domain)"/>
    <property type="match status" value="1"/>
</dbReference>
<feature type="region of interest" description="Disordered" evidence="8">
    <location>
        <begin position="1"/>
        <end position="21"/>
    </location>
</feature>
<reference evidence="10" key="1">
    <citation type="submission" date="2019-04" db="EMBL/GenBank/DDBJ databases">
        <title>Evolution of Biomass-Degrading Anaerobic Consortia Revealed by Metagenomics.</title>
        <authorList>
            <person name="Peng X."/>
        </authorList>
    </citation>
    <scope>NUCLEOTIDE SEQUENCE</scope>
    <source>
        <strain evidence="10">SIG141</strain>
    </source>
</reference>
<accession>A0A928BTQ8</accession>
<dbReference type="GO" id="GO:0046872">
    <property type="term" value="F:metal ion binding"/>
    <property type="evidence" value="ECO:0007669"/>
    <property type="project" value="UniProtKB-UniRule"/>
</dbReference>
<dbReference type="FunFam" id="3.40.390.10:FF:000009">
    <property type="entry name" value="Oligopeptidase A"/>
    <property type="match status" value="1"/>
</dbReference>
<keyword evidence="6 7" id="KW-0482">Metalloprotease</keyword>
<evidence type="ECO:0000256" key="8">
    <source>
        <dbReference type="SAM" id="MobiDB-lite"/>
    </source>
</evidence>
<evidence type="ECO:0000256" key="6">
    <source>
        <dbReference type="ARBA" id="ARBA00023049"/>
    </source>
</evidence>
<name>A0A928BTQ8_XYLRU</name>
<comment type="caution">
    <text evidence="10">The sequence shown here is derived from an EMBL/GenBank/DDBJ whole genome shotgun (WGS) entry which is preliminary data.</text>
</comment>
<evidence type="ECO:0000259" key="9">
    <source>
        <dbReference type="Pfam" id="PF01432"/>
    </source>
</evidence>
<feature type="compositionally biased region" description="Basic and acidic residues" evidence="8">
    <location>
        <begin position="1"/>
        <end position="12"/>
    </location>
</feature>
<evidence type="ECO:0000313" key="10">
    <source>
        <dbReference type="EMBL" id="MBE6266671.1"/>
    </source>
</evidence>
<evidence type="ECO:0000256" key="3">
    <source>
        <dbReference type="ARBA" id="ARBA00022723"/>
    </source>
</evidence>
<dbReference type="GO" id="GO:0004180">
    <property type="term" value="F:carboxypeptidase activity"/>
    <property type="evidence" value="ECO:0007669"/>
    <property type="project" value="TreeGrafter"/>
</dbReference>
<proteinExistence type="inferred from homology"/>
<dbReference type="GO" id="GO:0005829">
    <property type="term" value="C:cytosol"/>
    <property type="evidence" value="ECO:0007669"/>
    <property type="project" value="UniProtKB-ARBA"/>
</dbReference>
<keyword evidence="5 7" id="KW-0862">Zinc</keyword>
<protein>
    <submittedName>
        <fullName evidence="10">M3 family metallopeptidase</fullName>
    </submittedName>
</protein>
<dbReference type="PANTHER" id="PTHR43660:SF1">
    <property type="entry name" value="DIPEPTIDYL CARBOXYPEPTIDASE"/>
    <property type="match status" value="1"/>
</dbReference>